<comment type="caution">
    <text evidence="2">The sequence shown here is derived from an EMBL/GenBank/DDBJ whole genome shotgun (WGS) entry which is preliminary data.</text>
</comment>
<organism evidence="2 3">
    <name type="scientific">Pyxidicoccus fallax</name>
    <dbReference type="NCBI Taxonomy" id="394095"/>
    <lineage>
        <taxon>Bacteria</taxon>
        <taxon>Pseudomonadati</taxon>
        <taxon>Myxococcota</taxon>
        <taxon>Myxococcia</taxon>
        <taxon>Myxococcales</taxon>
        <taxon>Cystobacterineae</taxon>
        <taxon>Myxococcaceae</taxon>
        <taxon>Pyxidicoccus</taxon>
    </lineage>
</organism>
<keyword evidence="3" id="KW-1185">Reference proteome</keyword>
<dbReference type="SUPFAM" id="SSF51182">
    <property type="entry name" value="RmlC-like cupins"/>
    <property type="match status" value="1"/>
</dbReference>
<dbReference type="InterPro" id="IPR011051">
    <property type="entry name" value="RmlC_Cupin_sf"/>
</dbReference>
<gene>
    <name evidence="2" type="ORF">HG543_31620</name>
</gene>
<dbReference type="Gene3D" id="2.60.120.10">
    <property type="entry name" value="Jelly Rolls"/>
    <property type="match status" value="1"/>
</dbReference>
<dbReference type="InterPro" id="IPR014710">
    <property type="entry name" value="RmlC-like_jellyroll"/>
</dbReference>
<proteinExistence type="predicted"/>
<name>A0A848LNF4_9BACT</name>
<dbReference type="AlphaFoldDB" id="A0A848LNF4"/>
<feature type="domain" description="Cupin type-2" evidence="1">
    <location>
        <begin position="47"/>
        <end position="108"/>
    </location>
</feature>
<reference evidence="2 3" key="1">
    <citation type="submission" date="2020-04" db="EMBL/GenBank/DDBJ databases">
        <title>Draft genome of Pyxidicoccus fallax type strain.</title>
        <authorList>
            <person name="Whitworth D.E."/>
        </authorList>
    </citation>
    <scope>NUCLEOTIDE SEQUENCE [LARGE SCALE GENOMIC DNA]</scope>
    <source>
        <strain evidence="2 3">DSM 14698</strain>
    </source>
</reference>
<dbReference type="RefSeq" id="WP_169348638.1">
    <property type="nucleotide sequence ID" value="NZ_JABBJJ010000181.1"/>
</dbReference>
<accession>A0A848LNF4</accession>
<evidence type="ECO:0000259" key="1">
    <source>
        <dbReference type="Pfam" id="PF07883"/>
    </source>
</evidence>
<dbReference type="Proteomes" id="UP000518300">
    <property type="component" value="Unassembled WGS sequence"/>
</dbReference>
<evidence type="ECO:0000313" key="2">
    <source>
        <dbReference type="EMBL" id="NMO19387.1"/>
    </source>
</evidence>
<sequence>MMTGLSFTIATELAAISDPRQARMLGDYAAHGGAMLGVIRIGVEGTNGFWERHDGGDELLVVVSGRMTMTLRPESGPDLPHDLGPGDALLIPRGVAHTARLHTPEVRLLFVTPREGNAAWTDHPEGKRRH</sequence>
<dbReference type="InterPro" id="IPR013096">
    <property type="entry name" value="Cupin_2"/>
</dbReference>
<dbReference type="EMBL" id="JABBJJ010000181">
    <property type="protein sequence ID" value="NMO19387.1"/>
    <property type="molecule type" value="Genomic_DNA"/>
</dbReference>
<evidence type="ECO:0000313" key="3">
    <source>
        <dbReference type="Proteomes" id="UP000518300"/>
    </source>
</evidence>
<protein>
    <submittedName>
        <fullName evidence="2">Cupin domain-containing protein</fullName>
    </submittedName>
</protein>
<dbReference type="Pfam" id="PF07883">
    <property type="entry name" value="Cupin_2"/>
    <property type="match status" value="1"/>
</dbReference>